<proteinExistence type="inferred from homology"/>
<dbReference type="InterPro" id="IPR002516">
    <property type="entry name" value="Glyco_trans_11"/>
</dbReference>
<dbReference type="GeneID" id="125178254"/>
<keyword evidence="2 3" id="KW-0808">Transferase</keyword>
<evidence type="ECO:0000256" key="3">
    <source>
        <dbReference type="RuleBase" id="RU363129"/>
    </source>
</evidence>
<reference evidence="5" key="1">
    <citation type="submission" date="2025-08" db="UniProtKB">
        <authorList>
            <consortium name="RefSeq"/>
        </authorList>
    </citation>
    <scope>IDENTIFICATION</scope>
    <source>
        <tissue evidence="5">Whole organism</tissue>
    </source>
</reference>
<keyword evidence="3" id="KW-0333">Golgi apparatus</keyword>
<name>A0A979FKK6_HYAAZ</name>
<evidence type="ECO:0000256" key="2">
    <source>
        <dbReference type="ARBA" id="ARBA00022679"/>
    </source>
</evidence>
<dbReference type="RefSeq" id="XP_047737531.1">
    <property type="nucleotide sequence ID" value="XM_047881575.1"/>
</dbReference>
<organism evidence="4 5">
    <name type="scientific">Hyalella azteca</name>
    <name type="common">Amphipod</name>
    <dbReference type="NCBI Taxonomy" id="294128"/>
    <lineage>
        <taxon>Eukaryota</taxon>
        <taxon>Metazoa</taxon>
        <taxon>Ecdysozoa</taxon>
        <taxon>Arthropoda</taxon>
        <taxon>Crustacea</taxon>
        <taxon>Multicrustacea</taxon>
        <taxon>Malacostraca</taxon>
        <taxon>Eumalacostraca</taxon>
        <taxon>Peracarida</taxon>
        <taxon>Amphipoda</taxon>
        <taxon>Senticaudata</taxon>
        <taxon>Talitrida</taxon>
        <taxon>Talitroidea</taxon>
        <taxon>Hyalellidae</taxon>
        <taxon>Hyalella</taxon>
    </lineage>
</organism>
<dbReference type="EC" id="2.4.1.-" evidence="3"/>
<dbReference type="Proteomes" id="UP000694843">
    <property type="component" value="Unplaced"/>
</dbReference>
<dbReference type="Pfam" id="PF01531">
    <property type="entry name" value="Glyco_transf_11"/>
    <property type="match status" value="1"/>
</dbReference>
<dbReference type="CDD" id="cd11301">
    <property type="entry name" value="Fut1_Fut2_like"/>
    <property type="match status" value="1"/>
</dbReference>
<dbReference type="PANTHER" id="PTHR11927:SF9">
    <property type="entry name" value="L-FUCOSYLTRANSFERASE"/>
    <property type="match status" value="1"/>
</dbReference>
<dbReference type="KEGG" id="hazt:125178254"/>
<accession>A0A979FKK6</accession>
<dbReference type="OrthoDB" id="3226at2759"/>
<keyword evidence="4" id="KW-1185">Reference proteome</keyword>
<evidence type="ECO:0000313" key="5">
    <source>
        <dbReference type="RefSeq" id="XP_047737531.1"/>
    </source>
</evidence>
<comment type="pathway">
    <text evidence="3">Protein modification; protein glycosylation.</text>
</comment>
<keyword evidence="3" id="KW-0325">Glycoprotein</keyword>
<dbReference type="GO" id="GO:0005975">
    <property type="term" value="P:carbohydrate metabolic process"/>
    <property type="evidence" value="ECO:0007669"/>
    <property type="project" value="InterPro"/>
</dbReference>
<keyword evidence="1 3" id="KW-0328">Glycosyltransferase</keyword>
<keyword evidence="3" id="KW-0812">Transmembrane</keyword>
<evidence type="ECO:0000313" key="4">
    <source>
        <dbReference type="Proteomes" id="UP000694843"/>
    </source>
</evidence>
<comment type="subcellular location">
    <subcellularLocation>
        <location evidence="3">Golgi apparatus</location>
        <location evidence="3">Golgi stack membrane</location>
        <topology evidence="3">Single-pass type II membrane protein</topology>
    </subcellularLocation>
</comment>
<dbReference type="GO" id="GO:0008107">
    <property type="term" value="F:galactoside 2-alpha-L-fucosyltransferase activity"/>
    <property type="evidence" value="ECO:0007669"/>
    <property type="project" value="InterPro"/>
</dbReference>
<dbReference type="PANTHER" id="PTHR11927">
    <property type="entry name" value="GALACTOSIDE 2-L-FUCOSYLTRANSFERASE"/>
    <property type="match status" value="1"/>
</dbReference>
<sequence>MLDGLQKHSGKLPAKHFKGNSDFAETYACATCVDSRPLPKTAVDIRVRLASTGTWHGVPAPVMTFRPLGRLGNLMGEYASLYALKNYSVTRFLMPSLHDRVKDVFKRLSIPYLNKCINTEGYAQACPPCSGTLCRNGMISKSMGIPVPSMFEDKDWISIGGDFGWVEYSYQAQQLAAAGLLGPHAFIMEDYPLEITSFAAYRDELRKEFEFLDEIQKKAYDRLASVASSATMEDPSQPLVFVGVHVRLTDYPRIMSILYSVHDVGKSYEGYLRRAFIFFTKRFDNVVFVVTSDDVVATTKMTDKLAFPNTFLLQGSASEDMHLLTLCNHTIITFGSYGFWAGFLGPGWTAYPDLNFTGALYIFSRHFYEAAYLEDFVPILYR</sequence>
<protein>
    <recommendedName>
        <fullName evidence="3">L-Fucosyltransferase</fullName>
        <ecNumber evidence="3">2.4.1.-</ecNumber>
    </recommendedName>
</protein>
<gene>
    <name evidence="5" type="primary">LOC125178254</name>
</gene>
<dbReference type="AlphaFoldDB" id="A0A979FKK6"/>
<evidence type="ECO:0000256" key="1">
    <source>
        <dbReference type="ARBA" id="ARBA00022676"/>
    </source>
</evidence>
<comment type="similarity">
    <text evidence="3">Belongs to the glycosyltransferase 11 family.</text>
</comment>
<keyword evidence="3" id="KW-0735">Signal-anchor</keyword>
<dbReference type="GO" id="GO:0032580">
    <property type="term" value="C:Golgi cisterna membrane"/>
    <property type="evidence" value="ECO:0007669"/>
    <property type="project" value="UniProtKB-SubCell"/>
</dbReference>